<comment type="caution">
    <text evidence="3">The sequence shown here is derived from an EMBL/GenBank/DDBJ whole genome shotgun (WGS) entry which is preliminary data.</text>
</comment>
<proteinExistence type="predicted"/>
<keyword evidence="2" id="KW-0472">Membrane</keyword>
<protein>
    <submittedName>
        <fullName evidence="3">Uncharacterized protein</fullName>
    </submittedName>
</protein>
<name>A0AB34J8C4_PRYPA</name>
<feature type="transmembrane region" description="Helical" evidence="2">
    <location>
        <begin position="386"/>
        <end position="406"/>
    </location>
</feature>
<dbReference type="EMBL" id="JBGBPQ010000012">
    <property type="protein sequence ID" value="KAL1515095.1"/>
    <property type="molecule type" value="Genomic_DNA"/>
</dbReference>
<keyword evidence="2" id="KW-0812">Transmembrane</keyword>
<dbReference type="AlphaFoldDB" id="A0AB34J8C4"/>
<accession>A0AB34J8C4</accession>
<evidence type="ECO:0000313" key="4">
    <source>
        <dbReference type="Proteomes" id="UP001515480"/>
    </source>
</evidence>
<keyword evidence="2" id="KW-1133">Transmembrane helix</keyword>
<feature type="region of interest" description="Disordered" evidence="1">
    <location>
        <begin position="624"/>
        <end position="660"/>
    </location>
</feature>
<feature type="transmembrane region" description="Helical" evidence="2">
    <location>
        <begin position="418"/>
        <end position="438"/>
    </location>
</feature>
<evidence type="ECO:0000256" key="2">
    <source>
        <dbReference type="SAM" id="Phobius"/>
    </source>
</evidence>
<evidence type="ECO:0000256" key="1">
    <source>
        <dbReference type="SAM" id="MobiDB-lite"/>
    </source>
</evidence>
<dbReference type="Proteomes" id="UP001515480">
    <property type="component" value="Unassembled WGS sequence"/>
</dbReference>
<organism evidence="3 4">
    <name type="scientific">Prymnesium parvum</name>
    <name type="common">Toxic golden alga</name>
    <dbReference type="NCBI Taxonomy" id="97485"/>
    <lineage>
        <taxon>Eukaryota</taxon>
        <taxon>Haptista</taxon>
        <taxon>Haptophyta</taxon>
        <taxon>Prymnesiophyceae</taxon>
        <taxon>Prymnesiales</taxon>
        <taxon>Prymnesiaceae</taxon>
        <taxon>Prymnesium</taxon>
    </lineage>
</organism>
<feature type="transmembrane region" description="Helical" evidence="2">
    <location>
        <begin position="444"/>
        <end position="464"/>
    </location>
</feature>
<feature type="transmembrane region" description="Helical" evidence="2">
    <location>
        <begin position="347"/>
        <end position="366"/>
    </location>
</feature>
<keyword evidence="4" id="KW-1185">Reference proteome</keyword>
<reference evidence="3 4" key="1">
    <citation type="journal article" date="2024" name="Science">
        <title>Giant polyketide synthase enzymes in the biosynthesis of giant marine polyether toxins.</title>
        <authorList>
            <person name="Fallon T.R."/>
            <person name="Shende V.V."/>
            <person name="Wierzbicki I.H."/>
            <person name="Pendleton A.L."/>
            <person name="Watervoot N.F."/>
            <person name="Auber R.P."/>
            <person name="Gonzalez D.J."/>
            <person name="Wisecaver J.H."/>
            <person name="Moore B.S."/>
        </authorList>
    </citation>
    <scope>NUCLEOTIDE SEQUENCE [LARGE SCALE GENOMIC DNA]</scope>
    <source>
        <strain evidence="3 4">12B1</strain>
    </source>
</reference>
<feature type="transmembrane region" description="Helical" evidence="2">
    <location>
        <begin position="471"/>
        <end position="490"/>
    </location>
</feature>
<evidence type="ECO:0000313" key="3">
    <source>
        <dbReference type="EMBL" id="KAL1515095.1"/>
    </source>
</evidence>
<feature type="transmembrane region" description="Helical" evidence="2">
    <location>
        <begin position="306"/>
        <end position="327"/>
    </location>
</feature>
<sequence>MLSLATLLCGALEQFTIPLDAAGVHYTSCLLEARGGDKLPEFARSFDNVEISDRKSDSRKFNIIVFSAVVASPPASTVAINETCGAILGRATDGVEFGSIATETRFIQHSRCFGLNITGYSGQRVGASFDSSTGSVAVSVNRESFYSQTPLTPHAAPLVTRDNVYLDTYHTHNTPTDDKGLIMRMYNLPGTSIDFRPVNMHVNAKVFNHLFNASIVEGDIHTCFSFERPSQDWSDSPLPILVENLYDAARPARAFYHTMESLPASQTLTESLRIGHVRRGSFNLETEMFHAADLAVNPLAVLQPKWASYFRTAVMILDFCYPFLASLQKVMNGVYPSHRFDTMRRTIQLHALVGAIGIYSGCALHIHELAYGMIREADDDDDWRQALYYCFGVAMLIHCLTVFLVLPKVMGERRITMPLYLGAGLINLYNAIHLLVTPNLENAFFLWGSVNVFIFVRFQVLFLCFARIDWALVYTYGILAAAATIFPLTLHDPNVYWLLALPIIYSPFHESIAPLFGWSLEDDISGTAVEKDLAFHYQIVNAAKGMQKDMSQISMLTNKLSAVQTAKTIKQGHATTSENKADDEKESSLALEDVMKEVRELAQRLESIQSATHTINTLGEAAIAERQSRADSRTTGTRTSAYYPESPDRTTRGMRTSSASVAHVNSRISAAFQGYENMTNVGEYTVPHVGLRASRRTQIASKGGDNS</sequence>
<gene>
    <name evidence="3" type="ORF">AB1Y20_004159</name>
</gene>